<dbReference type="EC" id="2.1.1.100" evidence="3 10"/>
<dbReference type="AlphaFoldDB" id="A0AAD4PX45"/>
<comment type="catalytic activity">
    <reaction evidence="10">
        <text>[protein]-C-terminal S-[(2E,6E)-farnesyl]-L-cysteine + S-adenosyl-L-methionine = [protein]-C-terminal S-[(2E,6E)-farnesyl]-L-cysteine methyl ester + S-adenosyl-L-homocysteine</text>
        <dbReference type="Rhea" id="RHEA:21672"/>
        <dbReference type="Rhea" id="RHEA-COMP:12125"/>
        <dbReference type="Rhea" id="RHEA-COMP:12126"/>
        <dbReference type="ChEBI" id="CHEBI:57856"/>
        <dbReference type="ChEBI" id="CHEBI:59789"/>
        <dbReference type="ChEBI" id="CHEBI:90510"/>
        <dbReference type="ChEBI" id="CHEBI:90511"/>
        <dbReference type="EC" id="2.1.1.100"/>
    </reaction>
</comment>
<comment type="subcellular location">
    <subcellularLocation>
        <location evidence="10">Endoplasmic reticulum membrane</location>
        <topology evidence="10">Multi-pass membrane protein</topology>
    </subcellularLocation>
    <subcellularLocation>
        <location evidence="1">Membrane</location>
        <topology evidence="1">Multi-pass membrane protein</topology>
    </subcellularLocation>
</comment>
<comment type="caution">
    <text evidence="12">The sequence shown here is derived from an EMBL/GenBank/DDBJ whole genome shotgun (WGS) entry which is preliminary data.</text>
</comment>
<dbReference type="PANTHER" id="PTHR12714:SF9">
    <property type="entry name" value="PROTEIN-S-ISOPRENYLCYSTEINE O-METHYLTRANSFERASE"/>
    <property type="match status" value="1"/>
</dbReference>
<dbReference type="PANTHER" id="PTHR12714">
    <property type="entry name" value="PROTEIN-S ISOPRENYLCYSTEINE O-METHYLTRANSFERASE"/>
    <property type="match status" value="1"/>
</dbReference>
<evidence type="ECO:0000256" key="2">
    <source>
        <dbReference type="ARBA" id="ARBA00009140"/>
    </source>
</evidence>
<evidence type="ECO:0000256" key="1">
    <source>
        <dbReference type="ARBA" id="ARBA00004141"/>
    </source>
</evidence>
<evidence type="ECO:0000256" key="5">
    <source>
        <dbReference type="ARBA" id="ARBA00022679"/>
    </source>
</evidence>
<dbReference type="RefSeq" id="XP_046070942.1">
    <property type="nucleotide sequence ID" value="XM_046211406.1"/>
</dbReference>
<organism evidence="12 13">
    <name type="scientific">Talaromyces proteolyticus</name>
    <dbReference type="NCBI Taxonomy" id="1131652"/>
    <lineage>
        <taxon>Eukaryota</taxon>
        <taxon>Fungi</taxon>
        <taxon>Dikarya</taxon>
        <taxon>Ascomycota</taxon>
        <taxon>Pezizomycotina</taxon>
        <taxon>Eurotiomycetes</taxon>
        <taxon>Eurotiomycetidae</taxon>
        <taxon>Eurotiales</taxon>
        <taxon>Trichocomaceae</taxon>
        <taxon>Talaromyces</taxon>
        <taxon>Talaromyces sect. Bacilispori</taxon>
    </lineage>
</organism>
<feature type="transmembrane region" description="Helical" evidence="10">
    <location>
        <begin position="108"/>
        <end position="129"/>
    </location>
</feature>
<name>A0AAD4PX45_9EURO</name>
<dbReference type="PROSITE" id="PS51564">
    <property type="entry name" value="SAM_ICMT"/>
    <property type="match status" value="1"/>
</dbReference>
<dbReference type="InterPro" id="IPR007269">
    <property type="entry name" value="ICMT_MeTrfase"/>
</dbReference>
<keyword evidence="4 10" id="KW-0489">Methyltransferase</keyword>
<evidence type="ECO:0000256" key="4">
    <source>
        <dbReference type="ARBA" id="ARBA00022603"/>
    </source>
</evidence>
<evidence type="ECO:0000256" key="6">
    <source>
        <dbReference type="ARBA" id="ARBA00022691"/>
    </source>
</evidence>
<evidence type="ECO:0000256" key="3">
    <source>
        <dbReference type="ARBA" id="ARBA00012151"/>
    </source>
</evidence>
<feature type="transmembrane region" description="Helical" evidence="10">
    <location>
        <begin position="242"/>
        <end position="270"/>
    </location>
</feature>
<keyword evidence="8 10" id="KW-1133">Transmembrane helix</keyword>
<feature type="transmembrane region" description="Helical" evidence="10">
    <location>
        <begin position="82"/>
        <end position="101"/>
    </location>
</feature>
<dbReference type="GeneID" id="70241693"/>
<gene>
    <name evidence="12" type="ORF">BGW36DRAFT_298062</name>
</gene>
<evidence type="ECO:0000313" key="13">
    <source>
        <dbReference type="Proteomes" id="UP001201262"/>
    </source>
</evidence>
<keyword evidence="9 10" id="KW-0472">Membrane</keyword>
<sequence>MPTTAVASSDLFPDPDHLDPTHSRHDARETYTAWRPPTTTNIHYSDDNTSSGTTSTAETRIIDPSSLLPGGKMSLSGISNRAFILGVVLGVTSVITILLALQPTPTPLWRVPFFISSLCFFHYLEFWVTAEYNTRYADVSSFLLSANGAAYNIAHGSAIVECLVSHWLAPNGYIFNPDSVISVSVTIVGLVLMIIGQIVRTSAMATAGSNFNHVVQVEHRQGHVLVTSGIYRLLRHPSYFGFFWWGLGTQMVLKNVICFIGYALVLWRFFYSRIQREERFLVSFFGDNYVAYKRRTLVGIPFVA</sequence>
<keyword evidence="7 10" id="KW-0812">Transmembrane</keyword>
<evidence type="ECO:0000256" key="8">
    <source>
        <dbReference type="ARBA" id="ARBA00022989"/>
    </source>
</evidence>
<keyword evidence="6 10" id="KW-0949">S-adenosyl-L-methionine</keyword>
<keyword evidence="5" id="KW-0808">Transferase</keyword>
<dbReference type="GO" id="GO:0005789">
    <property type="term" value="C:endoplasmic reticulum membrane"/>
    <property type="evidence" value="ECO:0007669"/>
    <property type="project" value="UniProtKB-SubCell"/>
</dbReference>
<comment type="similarity">
    <text evidence="2 10">Belongs to the class VI-like SAM-binding methyltransferase superfamily. Isoprenylcysteine carboxyl methyltransferase family.</text>
</comment>
<evidence type="ECO:0000256" key="10">
    <source>
        <dbReference type="RuleBase" id="RU362022"/>
    </source>
</evidence>
<evidence type="ECO:0000256" key="7">
    <source>
        <dbReference type="ARBA" id="ARBA00022692"/>
    </source>
</evidence>
<dbReference type="EMBL" id="JAJTJA010000007">
    <property type="protein sequence ID" value="KAH8696004.1"/>
    <property type="molecule type" value="Genomic_DNA"/>
</dbReference>
<evidence type="ECO:0000256" key="11">
    <source>
        <dbReference type="SAM" id="MobiDB-lite"/>
    </source>
</evidence>
<proteinExistence type="inferred from homology"/>
<evidence type="ECO:0000313" key="12">
    <source>
        <dbReference type="EMBL" id="KAH8696004.1"/>
    </source>
</evidence>
<dbReference type="InterPro" id="IPR025770">
    <property type="entry name" value="PPMT_MeTrfase"/>
</dbReference>
<keyword evidence="10" id="KW-0256">Endoplasmic reticulum</keyword>
<dbReference type="Pfam" id="PF04140">
    <property type="entry name" value="ICMT"/>
    <property type="match status" value="1"/>
</dbReference>
<protein>
    <recommendedName>
        <fullName evidence="3 10">Protein-S-isoprenylcysteine O-methyltransferase</fullName>
        <ecNumber evidence="3 10">2.1.1.100</ecNumber>
    </recommendedName>
</protein>
<keyword evidence="13" id="KW-1185">Reference proteome</keyword>
<feature type="compositionally biased region" description="Basic and acidic residues" evidence="11">
    <location>
        <begin position="14"/>
        <end position="29"/>
    </location>
</feature>
<evidence type="ECO:0000256" key="9">
    <source>
        <dbReference type="ARBA" id="ARBA00023136"/>
    </source>
</evidence>
<dbReference type="GO" id="GO:0032259">
    <property type="term" value="P:methylation"/>
    <property type="evidence" value="ECO:0007669"/>
    <property type="project" value="UniProtKB-KW"/>
</dbReference>
<feature type="transmembrane region" description="Helical" evidence="10">
    <location>
        <begin position="180"/>
        <end position="199"/>
    </location>
</feature>
<dbReference type="Gene3D" id="1.20.120.1630">
    <property type="match status" value="1"/>
</dbReference>
<feature type="compositionally biased region" description="Low complexity" evidence="11">
    <location>
        <begin position="47"/>
        <end position="56"/>
    </location>
</feature>
<accession>A0AAD4PX45</accession>
<dbReference type="Proteomes" id="UP001201262">
    <property type="component" value="Unassembled WGS sequence"/>
</dbReference>
<reference evidence="12" key="1">
    <citation type="submission" date="2021-12" db="EMBL/GenBank/DDBJ databases">
        <title>Convergent genome expansion in fungi linked to evolution of root-endophyte symbiosis.</title>
        <authorList>
            <consortium name="DOE Joint Genome Institute"/>
            <person name="Ke Y.-H."/>
            <person name="Bonito G."/>
            <person name="Liao H.-L."/>
            <person name="Looney B."/>
            <person name="Rojas-Flechas A."/>
            <person name="Nash J."/>
            <person name="Hameed K."/>
            <person name="Schadt C."/>
            <person name="Martin F."/>
            <person name="Crous P.W."/>
            <person name="Miettinen O."/>
            <person name="Magnuson J.K."/>
            <person name="Labbe J."/>
            <person name="Jacobson D."/>
            <person name="Doktycz M.J."/>
            <person name="Veneault-Fourrey C."/>
            <person name="Kuo A."/>
            <person name="Mondo S."/>
            <person name="Calhoun S."/>
            <person name="Riley R."/>
            <person name="Ohm R."/>
            <person name="LaButti K."/>
            <person name="Andreopoulos B."/>
            <person name="Pangilinan J."/>
            <person name="Nolan M."/>
            <person name="Tritt A."/>
            <person name="Clum A."/>
            <person name="Lipzen A."/>
            <person name="Daum C."/>
            <person name="Barry K."/>
            <person name="Grigoriev I.V."/>
            <person name="Vilgalys R."/>
        </authorList>
    </citation>
    <scope>NUCLEOTIDE SEQUENCE</scope>
    <source>
        <strain evidence="12">PMI_201</strain>
    </source>
</reference>
<feature type="region of interest" description="Disordered" evidence="11">
    <location>
        <begin position="1"/>
        <end position="57"/>
    </location>
</feature>
<dbReference type="GO" id="GO:0004671">
    <property type="term" value="F:protein C-terminal S-isoprenylcysteine carboxyl O-methyltransferase activity"/>
    <property type="evidence" value="ECO:0007669"/>
    <property type="project" value="UniProtKB-EC"/>
</dbReference>